<evidence type="ECO:0000256" key="1">
    <source>
        <dbReference type="ARBA" id="ARBA00023015"/>
    </source>
</evidence>
<dbReference type="SUPFAM" id="SSF46785">
    <property type="entry name" value="Winged helix' DNA-binding domain"/>
    <property type="match status" value="1"/>
</dbReference>
<dbReference type="Proteomes" id="UP000621856">
    <property type="component" value="Unassembled WGS sequence"/>
</dbReference>
<dbReference type="AlphaFoldDB" id="A0A8J3A2N8"/>
<dbReference type="SMART" id="SM00418">
    <property type="entry name" value="HTH_ARSR"/>
    <property type="match status" value="1"/>
</dbReference>
<feature type="domain" description="HTH arsR-type" evidence="4">
    <location>
        <begin position="1"/>
        <end position="95"/>
    </location>
</feature>
<evidence type="ECO:0000256" key="2">
    <source>
        <dbReference type="ARBA" id="ARBA00023125"/>
    </source>
</evidence>
<dbReference type="Proteomes" id="UP000818603">
    <property type="component" value="Unassembled WGS sequence"/>
</dbReference>
<keyword evidence="1" id="KW-0805">Transcription regulation</keyword>
<protein>
    <submittedName>
        <fullName evidence="5 6">Transcriptional regulator</fullName>
    </submittedName>
</protein>
<evidence type="ECO:0000256" key="3">
    <source>
        <dbReference type="ARBA" id="ARBA00023163"/>
    </source>
</evidence>
<proteinExistence type="predicted"/>
<dbReference type="NCBIfam" id="NF033788">
    <property type="entry name" value="HTH_metalloreg"/>
    <property type="match status" value="1"/>
</dbReference>
<evidence type="ECO:0000313" key="6">
    <source>
        <dbReference type="EMBL" id="NHK28218.1"/>
    </source>
</evidence>
<evidence type="ECO:0000313" key="5">
    <source>
        <dbReference type="EMBL" id="GGH97819.1"/>
    </source>
</evidence>
<dbReference type="GO" id="GO:0003700">
    <property type="term" value="F:DNA-binding transcription factor activity"/>
    <property type="evidence" value="ECO:0007669"/>
    <property type="project" value="InterPro"/>
</dbReference>
<comment type="caution">
    <text evidence="5">The sequence shown here is derived from an EMBL/GenBank/DDBJ whole genome shotgun (WGS) entry which is preliminary data.</text>
</comment>
<dbReference type="InterPro" id="IPR036388">
    <property type="entry name" value="WH-like_DNA-bd_sf"/>
</dbReference>
<dbReference type="Pfam" id="PF12840">
    <property type="entry name" value="HTH_20"/>
    <property type="match status" value="1"/>
</dbReference>
<gene>
    <name evidence="6" type="ORF">FF098_009910</name>
    <name evidence="5" type="ORF">GCM10011355_19950</name>
</gene>
<reference evidence="5" key="1">
    <citation type="journal article" date="2014" name="Int. J. Syst. Evol. Microbiol.">
        <title>Complete genome sequence of Corynebacterium casei LMG S-19264T (=DSM 44701T), isolated from a smear-ripened cheese.</title>
        <authorList>
            <consortium name="US DOE Joint Genome Institute (JGI-PGF)"/>
            <person name="Walter F."/>
            <person name="Albersmeier A."/>
            <person name="Kalinowski J."/>
            <person name="Ruckert C."/>
        </authorList>
    </citation>
    <scope>NUCLEOTIDE SEQUENCE</scope>
    <source>
        <strain evidence="5">CGMCC 1.14984</strain>
    </source>
</reference>
<reference evidence="6 8" key="2">
    <citation type="submission" date="2020-02" db="EMBL/GenBank/DDBJ databases">
        <title>Genome sequence of Parvularcula flava strain NH6-79.</title>
        <authorList>
            <person name="Abdul Karim M.H."/>
            <person name="Lam M.Q."/>
            <person name="Chen S.J."/>
            <person name="Yahya A."/>
            <person name="Shahir S."/>
            <person name="Shamsir M.S."/>
            <person name="Chong C.S."/>
        </authorList>
    </citation>
    <scope>NUCLEOTIDE SEQUENCE [LARGE SCALE GENOMIC DNA]</scope>
    <source>
        <strain evidence="6 8">NH6-79</strain>
    </source>
</reference>
<keyword evidence="3" id="KW-0804">Transcription</keyword>
<dbReference type="InterPro" id="IPR011991">
    <property type="entry name" value="ArsR-like_HTH"/>
</dbReference>
<dbReference type="InterPro" id="IPR001845">
    <property type="entry name" value="HTH_ArsR_DNA-bd_dom"/>
</dbReference>
<dbReference type="PANTHER" id="PTHR43132:SF2">
    <property type="entry name" value="ARSENICAL RESISTANCE OPERON REPRESSOR ARSR-RELATED"/>
    <property type="match status" value="1"/>
</dbReference>
<dbReference type="PANTHER" id="PTHR43132">
    <property type="entry name" value="ARSENICAL RESISTANCE OPERON REPRESSOR ARSR-RELATED"/>
    <property type="match status" value="1"/>
</dbReference>
<evidence type="ECO:0000259" key="4">
    <source>
        <dbReference type="PROSITE" id="PS50987"/>
    </source>
</evidence>
<accession>A0A8J3A2N8</accession>
<dbReference type="PRINTS" id="PR00778">
    <property type="entry name" value="HTHARSR"/>
</dbReference>
<keyword evidence="2" id="KW-0238">DNA-binding</keyword>
<sequence length="112" mass="12120">METKSAVNAFAALSQETRLDIFRLLVKAGTGGQPAGALAEALGIASSTLSFHLKELEQAGLVTSDRDGRRIFYKADYAGIRELIDFLMADCCNGDPRLCGPYIVTRSKEECC</sequence>
<dbReference type="EMBL" id="BMGZ01000002">
    <property type="protein sequence ID" value="GGH97819.1"/>
    <property type="molecule type" value="Genomic_DNA"/>
</dbReference>
<dbReference type="CDD" id="cd00090">
    <property type="entry name" value="HTH_ARSR"/>
    <property type="match status" value="1"/>
</dbReference>
<dbReference type="InterPro" id="IPR036390">
    <property type="entry name" value="WH_DNA-bd_sf"/>
</dbReference>
<reference evidence="5" key="3">
    <citation type="submission" date="2020-09" db="EMBL/GenBank/DDBJ databases">
        <authorList>
            <person name="Sun Q."/>
            <person name="Zhou Y."/>
        </authorList>
    </citation>
    <scope>NUCLEOTIDE SEQUENCE</scope>
    <source>
        <strain evidence="5">CGMCC 1.14984</strain>
    </source>
</reference>
<dbReference type="InterPro" id="IPR051011">
    <property type="entry name" value="Metal_resp_trans_reg"/>
</dbReference>
<keyword evidence="8" id="KW-1185">Reference proteome</keyword>
<dbReference type="EMBL" id="VCJR02000002">
    <property type="protein sequence ID" value="NHK28218.1"/>
    <property type="molecule type" value="Genomic_DNA"/>
</dbReference>
<organism evidence="5 7">
    <name type="scientific">Aquisalinus luteolus</name>
    <dbReference type="NCBI Taxonomy" id="1566827"/>
    <lineage>
        <taxon>Bacteria</taxon>
        <taxon>Pseudomonadati</taxon>
        <taxon>Pseudomonadota</taxon>
        <taxon>Alphaproteobacteria</taxon>
        <taxon>Parvularculales</taxon>
        <taxon>Parvularculaceae</taxon>
        <taxon>Aquisalinus</taxon>
    </lineage>
</organism>
<dbReference type="PROSITE" id="PS50987">
    <property type="entry name" value="HTH_ARSR_2"/>
    <property type="match status" value="1"/>
</dbReference>
<dbReference type="GO" id="GO:0003677">
    <property type="term" value="F:DNA binding"/>
    <property type="evidence" value="ECO:0007669"/>
    <property type="project" value="UniProtKB-KW"/>
</dbReference>
<dbReference type="Gene3D" id="1.10.10.10">
    <property type="entry name" value="Winged helix-like DNA-binding domain superfamily/Winged helix DNA-binding domain"/>
    <property type="match status" value="1"/>
</dbReference>
<evidence type="ECO:0000313" key="7">
    <source>
        <dbReference type="Proteomes" id="UP000621856"/>
    </source>
</evidence>
<evidence type="ECO:0000313" key="8">
    <source>
        <dbReference type="Proteomes" id="UP000818603"/>
    </source>
</evidence>
<name>A0A8J3A2N8_9PROT</name>
<dbReference type="RefSeq" id="WP_155140036.1">
    <property type="nucleotide sequence ID" value="NZ_BMGZ01000002.1"/>
</dbReference>